<feature type="compositionally biased region" description="Basic residues" evidence="8">
    <location>
        <begin position="1602"/>
        <end position="1619"/>
    </location>
</feature>
<comment type="subcellular location">
    <subcellularLocation>
        <location evidence="1">Nucleus</location>
    </subcellularLocation>
</comment>
<keyword evidence="5" id="KW-0804">Transcription</keyword>
<dbReference type="GO" id="GO:0016592">
    <property type="term" value="C:mediator complex"/>
    <property type="evidence" value="ECO:0007669"/>
    <property type="project" value="InterPro"/>
</dbReference>
<dbReference type="GO" id="GO:0003712">
    <property type="term" value="F:transcription coregulator activity"/>
    <property type="evidence" value="ECO:0007669"/>
    <property type="project" value="InterPro"/>
</dbReference>
<dbReference type="STRING" id="670580.A0A1X6NE58"/>
<dbReference type="Proteomes" id="UP000194127">
    <property type="component" value="Unassembled WGS sequence"/>
</dbReference>
<dbReference type="GeneID" id="36326810"/>
<gene>
    <name evidence="10" type="ORF">POSPLADRAFT_1064849</name>
</gene>
<dbReference type="PANTHER" id="PTHR46567:SF1">
    <property type="entry name" value="MEDIATOR OF RNA POLYMERASE II TRANSCRIPTION SUBUNIT 12"/>
    <property type="match status" value="1"/>
</dbReference>
<dbReference type="InterPro" id="IPR019035">
    <property type="entry name" value="Mediator_Med12"/>
</dbReference>
<feature type="compositionally biased region" description="Basic and acidic residues" evidence="8">
    <location>
        <begin position="1419"/>
        <end position="1430"/>
    </location>
</feature>
<feature type="region of interest" description="Disordered" evidence="8">
    <location>
        <begin position="1493"/>
        <end position="1619"/>
    </location>
</feature>
<dbReference type="EMBL" id="KZ110592">
    <property type="protein sequence ID" value="OSX66726.1"/>
    <property type="molecule type" value="Genomic_DNA"/>
</dbReference>
<evidence type="ECO:0000256" key="8">
    <source>
        <dbReference type="SAM" id="MobiDB-lite"/>
    </source>
</evidence>
<evidence type="ECO:0000256" key="5">
    <source>
        <dbReference type="ARBA" id="ARBA00023163"/>
    </source>
</evidence>
<evidence type="ECO:0000313" key="10">
    <source>
        <dbReference type="EMBL" id="OSX66726.1"/>
    </source>
</evidence>
<evidence type="ECO:0000256" key="1">
    <source>
        <dbReference type="ARBA" id="ARBA00004123"/>
    </source>
</evidence>
<dbReference type="SMART" id="SM01281">
    <property type="entry name" value="Med12"/>
    <property type="match status" value="1"/>
</dbReference>
<evidence type="ECO:0000313" key="11">
    <source>
        <dbReference type="Proteomes" id="UP000194127"/>
    </source>
</evidence>
<proteinExistence type="inferred from homology"/>
<evidence type="ECO:0000256" key="4">
    <source>
        <dbReference type="ARBA" id="ARBA00023015"/>
    </source>
</evidence>
<keyword evidence="6" id="KW-0539">Nucleus</keyword>
<sequence length="1619" mass="181156">MAEEKQPDPPPIYELHPPEWVPRAHASADLGYVGFFAPRPDDAEEVLTETNVKNGLILDHAVPAESYSAQDTIKGNLLDKENALSELEDLLNQVFVRKAESIPQIPSTSFRMPSRVTLNDTKREAWFADLANPDVPLYKLGKNVPHGAKGHDLLDLLHTKNVAIPRAVWFLRVFGGNETAGLRNKPGYNPTQYSVEWANVVTSYLKKQLTDIALPTAHRLGLNIKQTFKNFLADTEARERWISRFTYSLKLLHTFYAEGLVDNRTFLAWLVQQMGTCNLAQLGFVAHLADEYLDGMLISRALTHHFVEACLARIVEIHSTSAKDHLANLEDMLKDLLSRCFLAQSDAFVSPRAWMTYGELLEDIFSQSPATDLSDSVGDRNARALHRTFLDRLADVQHRNEAMLFRHLPPRVVGSLTSALADIRLLNSLSGTTDMDIVVFFDDTLGSQSSFARKLDILLTWSVTSMQYGDHRPYAAGGLLRTWRHKVGERAIRHEAASPDEYIQDQLFDWLDSSQDAAEPENLPAVSLMFGQLVKDGLFSYQAYIQRLIARGEDGLSFAQAEHSRHRDFLRWIPLHSSDASLTRQRKVALYGVRARETPEDVNEREIRKEIRALLPEVFEEEQLTTTFWSSCSTLLNAPRYEQVRTVNGWLLPILRKHIKQRAQDAAESSHILRVYTLTVILMAHGKCYSSILELTLFTLEHTETTKLLTVIIETLCQHMEVWACMNRMRDVTAALYGAHQFWRAQGVHSRALMHMLLQVDQERFLETEQRQQVLADVSIYTHALQPTSQRPETVPVVLPEILLLATDLNPEAASNLAKNLWYKFMTASDWAWKVWDNTIASLRQIPAMVADIEGRRACALRYAHFLRHIDQHLPRGFDKHVLEWFLGAGKNEVAALCSETWDVVMVVLLHLCVCGALTTTTILHGLIYPVWQAAATATSSDQAKNLEVLLAAANSLFERLLLRHECATGLPPQDVFEAHGLQTRWRDVFREAHFTSLVDNIPTLVLVEHNAVLVDNLRQGCMSLRQAICQFSVFRLGVYRDLDAVQYAFEKLLEYRGIPETMYEPLITALRLMLRDPSQGAVSEEDGFVAVSSLLTPWKLAATAIEIRLTLKQLGEGLTRDSTRNAAQLSLNRLTTFVFQQCKTPEEADFVAEMMTEVSQEVAGKFVNAGLQRVVDLCNAPCNFSDGRSAEEFVANTGEVLRLLSKIVERFRNAALPPLMPHIQDKFVYAFCTRLNQVKDVLTEEKPIALAEDRTHHASHCAIFLARLLQFDLGFPGAWTAQVKSLTESLCKIFIELIMLHGHGSGLDVVAFPLLLDTLYCLLDEMPVDPKATTFDPFRNYPEFELSQLPVGMPPEHRSRMRALLPYVALNQTVADLAYATRDASGALHPVQPVQNRPWEWTEHLGDISPGDPAAPAADKDKDGPNEHATVRNSASLALELFAARMTGETLVPAYDDARVDAAVRTFQEGTAGESVFIRDWRETRVALPDELAGAGRGRMEHEDDPPAATSSQRASPALSVRSGRGSAHPSGPSSTASIKQSPAQGHAVQHQLSRLSVSTSATSEIIDVDSFDVGGVSGKRKATSADIDDEIEIIEGPSKATKKPRAKASSKTKTKKR</sequence>
<evidence type="ECO:0000256" key="6">
    <source>
        <dbReference type="ARBA" id="ARBA00023242"/>
    </source>
</evidence>
<dbReference type="Pfam" id="PF09497">
    <property type="entry name" value="Med12"/>
    <property type="match status" value="1"/>
</dbReference>
<feature type="compositionally biased region" description="Polar residues" evidence="8">
    <location>
        <begin position="1533"/>
        <end position="1545"/>
    </location>
</feature>
<evidence type="ECO:0000256" key="2">
    <source>
        <dbReference type="ARBA" id="ARBA00010289"/>
    </source>
</evidence>
<protein>
    <recommendedName>
        <fullName evidence="3">Mediator of RNA polymerase II transcription subunit 12</fullName>
    </recommendedName>
    <alternativeName>
        <fullName evidence="7">Mediator complex subunit 12</fullName>
    </alternativeName>
</protein>
<feature type="region of interest" description="Disordered" evidence="8">
    <location>
        <begin position="1406"/>
        <end position="1430"/>
    </location>
</feature>
<keyword evidence="4" id="KW-0805">Transcription regulation</keyword>
<dbReference type="PANTHER" id="PTHR46567">
    <property type="entry name" value="MEDIATOR OF RNA POLYMERASE II TRANSCRIPTION SUBUNIT 12"/>
    <property type="match status" value="1"/>
</dbReference>
<evidence type="ECO:0000256" key="7">
    <source>
        <dbReference type="ARBA" id="ARBA00032010"/>
    </source>
</evidence>
<name>A0A1X6NE58_9APHY</name>
<feature type="compositionally biased region" description="Polar residues" evidence="8">
    <location>
        <begin position="1552"/>
        <end position="1565"/>
    </location>
</feature>
<accession>A0A1X6NE58</accession>
<comment type="similarity">
    <text evidence="2">Belongs to the Mediator complex subunit 12 family.</text>
</comment>
<reference evidence="10 11" key="1">
    <citation type="submission" date="2017-04" db="EMBL/GenBank/DDBJ databases">
        <title>Genome Sequence of the Model Brown-Rot Fungus Postia placenta SB12.</title>
        <authorList>
            <consortium name="DOE Joint Genome Institute"/>
            <person name="Gaskell J."/>
            <person name="Kersten P."/>
            <person name="Larrondo L.F."/>
            <person name="Canessa P."/>
            <person name="Martinez D."/>
            <person name="Hibbett D."/>
            <person name="Schmoll M."/>
            <person name="Kubicek C.P."/>
            <person name="Martinez A.T."/>
            <person name="Yadav J."/>
            <person name="Master E."/>
            <person name="Magnuson J.K."/>
            <person name="James T."/>
            <person name="Yaver D."/>
            <person name="Berka R."/>
            <person name="Labutti K."/>
            <person name="Lipzen A."/>
            <person name="Aerts A."/>
            <person name="Barry K."/>
            <person name="Henrissat B."/>
            <person name="Blanchette R."/>
            <person name="Grigoriev I."/>
            <person name="Cullen D."/>
        </authorList>
    </citation>
    <scope>NUCLEOTIDE SEQUENCE [LARGE SCALE GENOMIC DNA]</scope>
    <source>
        <strain evidence="10 11">MAD-698-R-SB12</strain>
    </source>
</reference>
<organism evidence="10 11">
    <name type="scientific">Postia placenta MAD-698-R-SB12</name>
    <dbReference type="NCBI Taxonomy" id="670580"/>
    <lineage>
        <taxon>Eukaryota</taxon>
        <taxon>Fungi</taxon>
        <taxon>Dikarya</taxon>
        <taxon>Basidiomycota</taxon>
        <taxon>Agaricomycotina</taxon>
        <taxon>Agaricomycetes</taxon>
        <taxon>Polyporales</taxon>
        <taxon>Adustoporiaceae</taxon>
        <taxon>Rhodonia</taxon>
    </lineage>
</organism>
<keyword evidence="11" id="KW-1185">Reference proteome</keyword>
<dbReference type="GO" id="GO:0006357">
    <property type="term" value="P:regulation of transcription by RNA polymerase II"/>
    <property type="evidence" value="ECO:0007669"/>
    <property type="project" value="InterPro"/>
</dbReference>
<evidence type="ECO:0000259" key="9">
    <source>
        <dbReference type="SMART" id="SM01281"/>
    </source>
</evidence>
<dbReference type="RefSeq" id="XP_024343520.1">
    <property type="nucleotide sequence ID" value="XM_024481860.1"/>
</dbReference>
<feature type="domain" description="Mediator complex subunit Med12" evidence="9">
    <location>
        <begin position="109"/>
        <end position="172"/>
    </location>
</feature>
<dbReference type="OrthoDB" id="20828at2759"/>
<evidence type="ECO:0000256" key="3">
    <source>
        <dbReference type="ARBA" id="ARBA00019622"/>
    </source>
</evidence>